<protein>
    <submittedName>
        <fullName evidence="2">TOX high mobility group box family member 4-A, putative isoform 1</fullName>
    </submittedName>
</protein>
<reference evidence="2 3" key="1">
    <citation type="journal article" date="2019" name="Nat. Plants">
        <title>Stout camphor tree genome fills gaps in understanding of flowering plant genome evolution.</title>
        <authorList>
            <person name="Chaw S.M."/>
            <person name="Liu Y.C."/>
            <person name="Wu Y.W."/>
            <person name="Wang H.Y."/>
            <person name="Lin C.I."/>
            <person name="Wu C.S."/>
            <person name="Ke H.M."/>
            <person name="Chang L.Y."/>
            <person name="Hsu C.Y."/>
            <person name="Yang H.T."/>
            <person name="Sudianto E."/>
            <person name="Hsu M.H."/>
            <person name="Wu K.P."/>
            <person name="Wang L.N."/>
            <person name="Leebens-Mack J.H."/>
            <person name="Tsai I.J."/>
        </authorList>
    </citation>
    <scope>NUCLEOTIDE SEQUENCE [LARGE SCALE GENOMIC DNA]</scope>
    <source>
        <strain evidence="3">cv. Chaw 1501</strain>
        <tissue evidence="2">Young leaves</tissue>
    </source>
</reference>
<name>A0A3S3NWZ7_9MAGN</name>
<sequence>MEGMASIMSYEQSIEELQHSLLFTTMELESVQFAVKEEKKRNEEKIKQLLQLLQAAFQERDEAKDNLRKLLNKITQSGPSQLFHVLPNVQSEVPTVLPTKQNSNIAESDSLSETYNLHSRISSSVESYFDAVSSPEISNINIADSSNMEVLQQPFLQEYNSHSSVGPSSVMGQIDPASALIERLVKRKTLPEKGRLLQAVVDAGPLLQTLLLAGPLPQWHNPPPLQPLQIPPVSIKGHDPAAFIQKPFVNSNHHVHSSLIAPHQENSIGNTHTCSRSMLSFSSIGGSCMKKRSASSYEIGNNLVHSSSLFLNTKHRRVQ</sequence>
<dbReference type="EMBL" id="QPKB01000002">
    <property type="protein sequence ID" value="RWR76813.1"/>
    <property type="molecule type" value="Genomic_DNA"/>
</dbReference>
<keyword evidence="1" id="KW-0175">Coiled coil</keyword>
<dbReference type="Proteomes" id="UP000283530">
    <property type="component" value="Unassembled WGS sequence"/>
</dbReference>
<comment type="caution">
    <text evidence="2">The sequence shown here is derived from an EMBL/GenBank/DDBJ whole genome shotgun (WGS) entry which is preliminary data.</text>
</comment>
<organism evidence="2 3">
    <name type="scientific">Cinnamomum micranthum f. kanehirae</name>
    <dbReference type="NCBI Taxonomy" id="337451"/>
    <lineage>
        <taxon>Eukaryota</taxon>
        <taxon>Viridiplantae</taxon>
        <taxon>Streptophyta</taxon>
        <taxon>Embryophyta</taxon>
        <taxon>Tracheophyta</taxon>
        <taxon>Spermatophyta</taxon>
        <taxon>Magnoliopsida</taxon>
        <taxon>Magnoliidae</taxon>
        <taxon>Laurales</taxon>
        <taxon>Lauraceae</taxon>
        <taxon>Cinnamomum</taxon>
    </lineage>
</organism>
<proteinExistence type="predicted"/>
<dbReference type="InterPro" id="IPR012862">
    <property type="entry name" value="DUF1635"/>
</dbReference>
<evidence type="ECO:0000313" key="3">
    <source>
        <dbReference type="Proteomes" id="UP000283530"/>
    </source>
</evidence>
<dbReference type="PANTHER" id="PTHR33431">
    <property type="entry name" value="ENABLED-LIKE PROTEIN (DUF1635)"/>
    <property type="match status" value="1"/>
</dbReference>
<feature type="coiled-coil region" evidence="1">
    <location>
        <begin position="35"/>
        <end position="73"/>
    </location>
</feature>
<keyword evidence="3" id="KW-1185">Reference proteome</keyword>
<evidence type="ECO:0000313" key="2">
    <source>
        <dbReference type="EMBL" id="RWR76813.1"/>
    </source>
</evidence>
<gene>
    <name evidence="2" type="ORF">CKAN_00527200</name>
</gene>
<evidence type="ECO:0000256" key="1">
    <source>
        <dbReference type="SAM" id="Coils"/>
    </source>
</evidence>
<dbReference type="AlphaFoldDB" id="A0A3S3NWZ7"/>
<dbReference type="PANTHER" id="PTHR33431:SF12">
    <property type="entry name" value="HIGH MOBILITY GROUP BOX PROTEIN, PUTATIVE (DUF1635)-RELATED"/>
    <property type="match status" value="1"/>
</dbReference>
<dbReference type="Pfam" id="PF07795">
    <property type="entry name" value="DUF1635"/>
    <property type="match status" value="1"/>
</dbReference>
<accession>A0A3S3NWZ7</accession>
<dbReference type="OrthoDB" id="778241at2759"/>